<dbReference type="PROSITE" id="PS51257">
    <property type="entry name" value="PROKAR_LIPOPROTEIN"/>
    <property type="match status" value="1"/>
</dbReference>
<evidence type="ECO:0008006" key="3">
    <source>
        <dbReference type="Google" id="ProtNLM"/>
    </source>
</evidence>
<reference evidence="1 2" key="1">
    <citation type="submission" date="2018-06" db="EMBL/GenBank/DDBJ databases">
        <title>Azoarcus communis strain SWub3 genome.</title>
        <authorList>
            <person name="Zorraquino Salvo V."/>
            <person name="Toubiana D."/>
            <person name="Blumwald E."/>
        </authorList>
    </citation>
    <scope>NUCLEOTIDE SEQUENCE [LARGE SCALE GENOMIC DNA]</scope>
    <source>
        <strain evidence="1 2">SWub3</strain>
    </source>
</reference>
<evidence type="ECO:0000313" key="2">
    <source>
        <dbReference type="Proteomes" id="UP000248259"/>
    </source>
</evidence>
<dbReference type="RefSeq" id="WP_110522529.1">
    <property type="nucleotide sequence ID" value="NZ_QKOE01000001.1"/>
</dbReference>
<gene>
    <name evidence="1" type="ORF">DNK49_01435</name>
</gene>
<dbReference type="OrthoDB" id="6979445at2"/>
<organism evidence="1 2">
    <name type="scientific">Parazoarcus communis SWub3 = DSM 12120</name>
    <dbReference type="NCBI Taxonomy" id="1121029"/>
    <lineage>
        <taxon>Bacteria</taxon>
        <taxon>Pseudomonadati</taxon>
        <taxon>Pseudomonadota</taxon>
        <taxon>Betaproteobacteria</taxon>
        <taxon>Rhodocyclales</taxon>
        <taxon>Zoogloeaceae</taxon>
        <taxon>Parazoarcus</taxon>
    </lineage>
</organism>
<accession>A0A323VD81</accession>
<name>A0A323VD81_9RHOO</name>
<dbReference type="Proteomes" id="UP000248259">
    <property type="component" value="Unassembled WGS sequence"/>
</dbReference>
<sequence>MNEKKKQLAGLMCFTLLVGGCSSMLPKADQKTVSPWHDFEEVKAAYDLVIPGQTDRARVHGLGFDPTTRPNVQILNYSEIANATLPRESLVAGVELPAGIRACIQAQDRCVGYSLEETRIRRDRTGNFWTDFLNFRRETSIKGWRFKALFVLVDDTVVFKQWSGQPNIQEISVSRNPLGPFQGAGEKMSTFQ</sequence>
<dbReference type="AlphaFoldDB" id="A0A323VD81"/>
<keyword evidence="2" id="KW-1185">Reference proteome</keyword>
<protein>
    <recommendedName>
        <fullName evidence="3">Lipoprotein</fullName>
    </recommendedName>
</protein>
<dbReference type="EMBL" id="QKOE01000001">
    <property type="protein sequence ID" value="PZA18228.1"/>
    <property type="molecule type" value="Genomic_DNA"/>
</dbReference>
<evidence type="ECO:0000313" key="1">
    <source>
        <dbReference type="EMBL" id="PZA18228.1"/>
    </source>
</evidence>
<proteinExistence type="predicted"/>
<comment type="caution">
    <text evidence="1">The sequence shown here is derived from an EMBL/GenBank/DDBJ whole genome shotgun (WGS) entry which is preliminary data.</text>
</comment>